<proteinExistence type="predicted"/>
<evidence type="ECO:0000313" key="1">
    <source>
        <dbReference type="EMBL" id="KAH3782522.1"/>
    </source>
</evidence>
<organism evidence="1 2">
    <name type="scientific">Dreissena polymorpha</name>
    <name type="common">Zebra mussel</name>
    <name type="synonym">Mytilus polymorpha</name>
    <dbReference type="NCBI Taxonomy" id="45954"/>
    <lineage>
        <taxon>Eukaryota</taxon>
        <taxon>Metazoa</taxon>
        <taxon>Spiralia</taxon>
        <taxon>Lophotrochozoa</taxon>
        <taxon>Mollusca</taxon>
        <taxon>Bivalvia</taxon>
        <taxon>Autobranchia</taxon>
        <taxon>Heteroconchia</taxon>
        <taxon>Euheterodonta</taxon>
        <taxon>Imparidentia</taxon>
        <taxon>Neoheterodontei</taxon>
        <taxon>Myida</taxon>
        <taxon>Dreissenoidea</taxon>
        <taxon>Dreissenidae</taxon>
        <taxon>Dreissena</taxon>
    </lineage>
</organism>
<gene>
    <name evidence="1" type="ORF">DPMN_160439</name>
</gene>
<reference evidence="1" key="1">
    <citation type="journal article" date="2019" name="bioRxiv">
        <title>The Genome of the Zebra Mussel, Dreissena polymorpha: A Resource for Invasive Species Research.</title>
        <authorList>
            <person name="McCartney M.A."/>
            <person name="Auch B."/>
            <person name="Kono T."/>
            <person name="Mallez S."/>
            <person name="Zhang Y."/>
            <person name="Obille A."/>
            <person name="Becker A."/>
            <person name="Abrahante J.E."/>
            <person name="Garbe J."/>
            <person name="Badalamenti J.P."/>
            <person name="Herman A."/>
            <person name="Mangelson H."/>
            <person name="Liachko I."/>
            <person name="Sullivan S."/>
            <person name="Sone E.D."/>
            <person name="Koren S."/>
            <person name="Silverstein K.A.T."/>
            <person name="Beckman K.B."/>
            <person name="Gohl D.M."/>
        </authorList>
    </citation>
    <scope>NUCLEOTIDE SEQUENCE</scope>
    <source>
        <strain evidence="1">Duluth1</strain>
        <tissue evidence="1">Whole animal</tissue>
    </source>
</reference>
<evidence type="ECO:0000313" key="2">
    <source>
        <dbReference type="Proteomes" id="UP000828390"/>
    </source>
</evidence>
<dbReference type="Proteomes" id="UP000828390">
    <property type="component" value="Unassembled WGS sequence"/>
</dbReference>
<sequence>MRSLEVTGMMAGIKESRRHGNTQLVGFEVEISCKPVKDPRSCYDKLEEAYYTIQRLVNESRFSILVDQRDMTLTPTAHLLMERFHARQKLWRLISSVFNYQGPKNMVNEVRYG</sequence>
<protein>
    <submittedName>
        <fullName evidence="1">Uncharacterized protein</fullName>
    </submittedName>
</protein>
<keyword evidence="2" id="KW-1185">Reference proteome</keyword>
<dbReference type="EMBL" id="JAIWYP010000008">
    <property type="protein sequence ID" value="KAH3782522.1"/>
    <property type="molecule type" value="Genomic_DNA"/>
</dbReference>
<comment type="caution">
    <text evidence="1">The sequence shown here is derived from an EMBL/GenBank/DDBJ whole genome shotgun (WGS) entry which is preliminary data.</text>
</comment>
<reference evidence="1" key="2">
    <citation type="submission" date="2020-11" db="EMBL/GenBank/DDBJ databases">
        <authorList>
            <person name="McCartney M.A."/>
            <person name="Auch B."/>
            <person name="Kono T."/>
            <person name="Mallez S."/>
            <person name="Becker A."/>
            <person name="Gohl D.M."/>
            <person name="Silverstein K.A.T."/>
            <person name="Koren S."/>
            <person name="Bechman K.B."/>
            <person name="Herman A."/>
            <person name="Abrahante J.E."/>
            <person name="Garbe J."/>
        </authorList>
    </citation>
    <scope>NUCLEOTIDE SEQUENCE</scope>
    <source>
        <strain evidence="1">Duluth1</strain>
        <tissue evidence="1">Whole animal</tissue>
    </source>
</reference>
<dbReference type="AlphaFoldDB" id="A0A9D4ER81"/>
<accession>A0A9D4ER81</accession>
<name>A0A9D4ER81_DREPO</name>